<feature type="compositionally biased region" description="Low complexity" evidence="1">
    <location>
        <begin position="50"/>
        <end position="72"/>
    </location>
</feature>
<gene>
    <name evidence="2" type="ORF">OFLC_LOCUS9828</name>
</gene>
<evidence type="ECO:0000313" key="4">
    <source>
        <dbReference type="WBParaSite" id="OFLC_0000982401-mRNA-1"/>
    </source>
</evidence>
<keyword evidence="3" id="KW-1185">Reference proteome</keyword>
<name>A0A183HQR3_9BILA</name>
<proteinExistence type="predicted"/>
<dbReference type="WBParaSite" id="OFLC_0000982401-mRNA-1">
    <property type="protein sequence ID" value="OFLC_0000982401-mRNA-1"/>
    <property type="gene ID" value="OFLC_0000982401"/>
</dbReference>
<sequence length="152" mass="15809">MVAPVHLVTRPPLSPSTVVVMTSPTPAPAPAPAPIMLVAAPAAPAPAPAAPAAAAPAPAAQPAQPAAAMQIPGNGRGKRSANLIKMKKCRSAEFDVIMDHEYISQETSEIVEKLELKVRIVQLSLISIAFGKVSPTLCFGKEAQINYTRVKS</sequence>
<dbReference type="EMBL" id="UZAJ01012496">
    <property type="protein sequence ID" value="VDO63716.1"/>
    <property type="molecule type" value="Genomic_DNA"/>
</dbReference>
<reference evidence="4" key="1">
    <citation type="submission" date="2016-06" db="UniProtKB">
        <authorList>
            <consortium name="WormBaseParasite"/>
        </authorList>
    </citation>
    <scope>IDENTIFICATION</scope>
</reference>
<protein>
    <submittedName>
        <fullName evidence="4">Atherin-like</fullName>
    </submittedName>
</protein>
<organism evidence="4">
    <name type="scientific">Onchocerca flexuosa</name>
    <dbReference type="NCBI Taxonomy" id="387005"/>
    <lineage>
        <taxon>Eukaryota</taxon>
        <taxon>Metazoa</taxon>
        <taxon>Ecdysozoa</taxon>
        <taxon>Nematoda</taxon>
        <taxon>Chromadorea</taxon>
        <taxon>Rhabditida</taxon>
        <taxon>Spirurina</taxon>
        <taxon>Spiruromorpha</taxon>
        <taxon>Filarioidea</taxon>
        <taxon>Onchocercidae</taxon>
        <taxon>Onchocerca</taxon>
    </lineage>
</organism>
<dbReference type="Proteomes" id="UP000267606">
    <property type="component" value="Unassembled WGS sequence"/>
</dbReference>
<evidence type="ECO:0000256" key="1">
    <source>
        <dbReference type="SAM" id="MobiDB-lite"/>
    </source>
</evidence>
<reference evidence="2 3" key="2">
    <citation type="submission" date="2018-11" db="EMBL/GenBank/DDBJ databases">
        <authorList>
            <consortium name="Pathogen Informatics"/>
        </authorList>
    </citation>
    <scope>NUCLEOTIDE SEQUENCE [LARGE SCALE GENOMIC DNA]</scope>
</reference>
<evidence type="ECO:0000313" key="3">
    <source>
        <dbReference type="Proteomes" id="UP000267606"/>
    </source>
</evidence>
<dbReference type="AlphaFoldDB" id="A0A183HQR3"/>
<accession>A0A183HQR3</accession>
<feature type="region of interest" description="Disordered" evidence="1">
    <location>
        <begin position="49"/>
        <end position="74"/>
    </location>
</feature>
<evidence type="ECO:0000313" key="2">
    <source>
        <dbReference type="EMBL" id="VDO63716.1"/>
    </source>
</evidence>